<dbReference type="PANTHER" id="PTHR30194">
    <property type="entry name" value="CROSSOVER JUNCTION ENDODEOXYRIBONUCLEASE RUVC"/>
    <property type="match status" value="1"/>
</dbReference>
<feature type="binding site" evidence="13">
    <location>
        <position position="8"/>
    </location>
    <ligand>
        <name>Mg(2+)</name>
        <dbReference type="ChEBI" id="CHEBI:18420"/>
        <label>1</label>
    </ligand>
</feature>
<dbReference type="FunFam" id="3.30.420.10:FF:000002">
    <property type="entry name" value="Crossover junction endodeoxyribonuclease RuvC"/>
    <property type="match status" value="1"/>
</dbReference>
<feature type="active site" evidence="13">
    <location>
        <position position="68"/>
    </location>
</feature>
<evidence type="ECO:0000256" key="1">
    <source>
        <dbReference type="ARBA" id="ARBA00009518"/>
    </source>
</evidence>
<dbReference type="PANTHER" id="PTHR30194:SF3">
    <property type="entry name" value="CROSSOVER JUNCTION ENDODEOXYRIBONUCLEASE RUVC"/>
    <property type="match status" value="1"/>
</dbReference>
<dbReference type="GO" id="GO:0006281">
    <property type="term" value="P:DNA repair"/>
    <property type="evidence" value="ECO:0007669"/>
    <property type="project" value="UniProtKB-UniRule"/>
</dbReference>
<dbReference type="SUPFAM" id="SSF53098">
    <property type="entry name" value="Ribonuclease H-like"/>
    <property type="match status" value="1"/>
</dbReference>
<feature type="binding site" evidence="13">
    <location>
        <position position="68"/>
    </location>
    <ligand>
        <name>Mg(2+)</name>
        <dbReference type="ChEBI" id="CHEBI:18420"/>
        <label>2</label>
    </ligand>
</feature>
<reference evidence="15" key="1">
    <citation type="journal article" date="2021" name="ISME J.">
        <title>Genomic evolution of the class Acidithiobacillia: deep-branching Proteobacteria living in extreme acidic conditions.</title>
        <authorList>
            <person name="Moya-Beltran A."/>
            <person name="Beard S."/>
            <person name="Rojas-Villalobos C."/>
            <person name="Issotta F."/>
            <person name="Gallardo Y."/>
            <person name="Ulloa R."/>
            <person name="Giaveno A."/>
            <person name="Degli Esposti M."/>
            <person name="Johnson D.B."/>
            <person name="Quatrini R."/>
        </authorList>
    </citation>
    <scope>NUCLEOTIDE SEQUENCE</scope>
    <source>
        <strain evidence="15">VAN18-1</strain>
    </source>
</reference>
<dbReference type="EC" id="3.1.21.10" evidence="13 14"/>
<dbReference type="PRINTS" id="PR00696">
    <property type="entry name" value="RSOLVASERUVC"/>
</dbReference>
<accession>A0AAE3CKZ4</accession>
<organism evidence="15 16">
    <name type="scientific">Igneacidithiobacillus copahuensis</name>
    <dbReference type="NCBI Taxonomy" id="2724909"/>
    <lineage>
        <taxon>Bacteria</taxon>
        <taxon>Pseudomonadati</taxon>
        <taxon>Pseudomonadota</taxon>
        <taxon>Acidithiobacillia</taxon>
        <taxon>Acidithiobacillales</taxon>
        <taxon>Acidithiobacillaceae</taxon>
        <taxon>Igneacidithiobacillus</taxon>
    </lineage>
</organism>
<dbReference type="RefSeq" id="WP_215872695.1">
    <property type="nucleotide sequence ID" value="NZ_JAAXYO010000199.1"/>
</dbReference>
<evidence type="ECO:0000256" key="4">
    <source>
        <dbReference type="ARBA" id="ARBA00022723"/>
    </source>
</evidence>
<evidence type="ECO:0000256" key="10">
    <source>
        <dbReference type="ARBA" id="ARBA00023172"/>
    </source>
</evidence>
<dbReference type="InterPro" id="IPR036397">
    <property type="entry name" value="RNaseH_sf"/>
</dbReference>
<evidence type="ECO:0000256" key="2">
    <source>
        <dbReference type="ARBA" id="ARBA00022490"/>
    </source>
</evidence>
<keyword evidence="4 13" id="KW-0479">Metal-binding</keyword>
<keyword evidence="7 13" id="KW-0378">Hydrolase</keyword>
<keyword evidence="8 13" id="KW-0460">Magnesium</keyword>
<keyword evidence="11 13" id="KW-0234">DNA repair</keyword>
<dbReference type="Gene3D" id="3.30.420.10">
    <property type="entry name" value="Ribonuclease H-like superfamily/Ribonuclease H"/>
    <property type="match status" value="1"/>
</dbReference>
<comment type="cofactor">
    <cofactor evidence="13">
        <name>Mg(2+)</name>
        <dbReference type="ChEBI" id="CHEBI:18420"/>
    </cofactor>
    <text evidence="13">Binds 2 Mg(2+) ion per subunit.</text>
</comment>
<dbReference type="EMBL" id="JAAXYO010000199">
    <property type="protein sequence ID" value="MBU2789363.1"/>
    <property type="molecule type" value="Genomic_DNA"/>
</dbReference>
<evidence type="ECO:0000256" key="3">
    <source>
        <dbReference type="ARBA" id="ARBA00022722"/>
    </source>
</evidence>
<evidence type="ECO:0000256" key="12">
    <source>
        <dbReference type="ARBA" id="ARBA00029354"/>
    </source>
</evidence>
<protein>
    <recommendedName>
        <fullName evidence="13 14">Crossover junction endodeoxyribonuclease RuvC</fullName>
        <ecNumber evidence="13 14">3.1.21.10</ecNumber>
    </recommendedName>
    <alternativeName>
        <fullName evidence="13">Holliday junction nuclease RuvC</fullName>
    </alternativeName>
    <alternativeName>
        <fullName evidence="13">Holliday junction resolvase RuvC</fullName>
    </alternativeName>
</protein>
<proteinExistence type="inferred from homology"/>
<feature type="active site" evidence="13">
    <location>
        <position position="140"/>
    </location>
</feature>
<keyword evidence="9 13" id="KW-0238">DNA-binding</keyword>
<comment type="catalytic activity">
    <reaction evidence="12 13">
        <text>Endonucleolytic cleavage at a junction such as a reciprocal single-stranded crossover between two homologous DNA duplexes (Holliday junction).</text>
        <dbReference type="EC" id="3.1.21.10"/>
    </reaction>
</comment>
<comment type="subcellular location">
    <subcellularLocation>
        <location evidence="13">Cytoplasm</location>
    </subcellularLocation>
</comment>
<dbReference type="GO" id="GO:0005737">
    <property type="term" value="C:cytoplasm"/>
    <property type="evidence" value="ECO:0007669"/>
    <property type="project" value="UniProtKB-SubCell"/>
</dbReference>
<dbReference type="InterPro" id="IPR002176">
    <property type="entry name" value="X-over_junc_endoDNase_RuvC"/>
</dbReference>
<keyword evidence="5 13" id="KW-0255">Endonuclease</keyword>
<evidence type="ECO:0000256" key="5">
    <source>
        <dbReference type="ARBA" id="ARBA00022759"/>
    </source>
</evidence>
<dbReference type="GO" id="GO:0000287">
    <property type="term" value="F:magnesium ion binding"/>
    <property type="evidence" value="ECO:0007669"/>
    <property type="project" value="UniProtKB-UniRule"/>
</dbReference>
<evidence type="ECO:0000256" key="13">
    <source>
        <dbReference type="HAMAP-Rule" id="MF_00034"/>
    </source>
</evidence>
<keyword evidence="3 13" id="KW-0540">Nuclease</keyword>
<evidence type="ECO:0000256" key="14">
    <source>
        <dbReference type="NCBIfam" id="TIGR00228"/>
    </source>
</evidence>
<dbReference type="NCBIfam" id="TIGR00228">
    <property type="entry name" value="ruvC"/>
    <property type="match status" value="1"/>
</dbReference>
<dbReference type="GO" id="GO:0008821">
    <property type="term" value="F:crossover junction DNA endonuclease activity"/>
    <property type="evidence" value="ECO:0007669"/>
    <property type="project" value="UniProtKB-UniRule"/>
</dbReference>
<dbReference type="GO" id="GO:0048476">
    <property type="term" value="C:Holliday junction resolvase complex"/>
    <property type="evidence" value="ECO:0007669"/>
    <property type="project" value="UniProtKB-UniRule"/>
</dbReference>
<dbReference type="CDD" id="cd16962">
    <property type="entry name" value="RuvC"/>
    <property type="match status" value="1"/>
</dbReference>
<gene>
    <name evidence="13 15" type="primary">ruvC</name>
    <name evidence="15" type="ORF">HFQ13_14330</name>
</gene>
<dbReference type="AlphaFoldDB" id="A0AAE3CKZ4"/>
<dbReference type="Pfam" id="PF02075">
    <property type="entry name" value="RuvC"/>
    <property type="match status" value="1"/>
</dbReference>
<dbReference type="InterPro" id="IPR012337">
    <property type="entry name" value="RNaseH-like_sf"/>
</dbReference>
<dbReference type="GO" id="GO:0006310">
    <property type="term" value="P:DNA recombination"/>
    <property type="evidence" value="ECO:0007669"/>
    <property type="project" value="UniProtKB-UniRule"/>
</dbReference>
<comment type="caution">
    <text evidence="15">The sequence shown here is derived from an EMBL/GenBank/DDBJ whole genome shotgun (WGS) entry which is preliminary data.</text>
</comment>
<dbReference type="HAMAP" id="MF_00034">
    <property type="entry name" value="RuvC"/>
    <property type="match status" value="1"/>
</dbReference>
<dbReference type="GO" id="GO:0003677">
    <property type="term" value="F:DNA binding"/>
    <property type="evidence" value="ECO:0007669"/>
    <property type="project" value="UniProtKB-KW"/>
</dbReference>
<keyword evidence="2 13" id="KW-0963">Cytoplasm</keyword>
<evidence type="ECO:0000313" key="16">
    <source>
        <dbReference type="Proteomes" id="UP001197378"/>
    </source>
</evidence>
<evidence type="ECO:0000256" key="8">
    <source>
        <dbReference type="ARBA" id="ARBA00022842"/>
    </source>
</evidence>
<evidence type="ECO:0000256" key="6">
    <source>
        <dbReference type="ARBA" id="ARBA00022763"/>
    </source>
</evidence>
<evidence type="ECO:0000256" key="9">
    <source>
        <dbReference type="ARBA" id="ARBA00023125"/>
    </source>
</evidence>
<dbReference type="PROSITE" id="PS01321">
    <property type="entry name" value="RUVC"/>
    <property type="match status" value="1"/>
</dbReference>
<keyword evidence="6 13" id="KW-0227">DNA damage</keyword>
<comment type="function">
    <text evidence="13">The RuvA-RuvB-RuvC complex processes Holliday junction (HJ) DNA during genetic recombination and DNA repair. Endonuclease that resolves HJ intermediates. Cleaves cruciform DNA by making single-stranded nicks across the HJ at symmetrical positions within the homologous arms, yielding a 5'-phosphate and a 3'-hydroxyl group; requires a central core of homology in the junction. The consensus cleavage sequence is 5'-(A/T)TT(C/G)-3'. Cleavage occurs on the 3'-side of the TT dinucleotide at the point of strand exchange. HJ branch migration catalyzed by RuvA-RuvB allows RuvC to scan DNA until it finds its consensus sequence, where it cleaves and resolves the cruciform DNA.</text>
</comment>
<dbReference type="InterPro" id="IPR020563">
    <property type="entry name" value="X-over_junc_endoDNase_Mg_BS"/>
</dbReference>
<sequence>MQRIIGIDPGSLRTGYGIIEADSAGRLRHITHGCVNVSGRPFLERIAAIHRGLRQVLQDFAPQSAAVEQVFLARNADSALKLGQARGAALVALLEQDLPVCEYTALQIKKATVGAGHADKTQVEHMVRRLLGVHEAIQADAADALACAICHAHSAGTQQFWQSREIVGR</sequence>
<feature type="active site" evidence="13">
    <location>
        <position position="8"/>
    </location>
</feature>
<evidence type="ECO:0000256" key="7">
    <source>
        <dbReference type="ARBA" id="ARBA00022801"/>
    </source>
</evidence>
<feature type="binding site" evidence="13">
    <location>
        <position position="140"/>
    </location>
    <ligand>
        <name>Mg(2+)</name>
        <dbReference type="ChEBI" id="CHEBI:18420"/>
        <label>1</label>
    </ligand>
</feature>
<name>A0AAE3CKZ4_9PROT</name>
<evidence type="ECO:0000313" key="15">
    <source>
        <dbReference type="EMBL" id="MBU2789363.1"/>
    </source>
</evidence>
<keyword evidence="16" id="KW-1185">Reference proteome</keyword>
<keyword evidence="10 13" id="KW-0233">DNA recombination</keyword>
<comment type="similarity">
    <text evidence="1 13">Belongs to the RuvC family.</text>
</comment>
<comment type="subunit">
    <text evidence="13">Homodimer which binds Holliday junction (HJ) DNA. The HJ becomes 2-fold symmetrical on binding to RuvC with unstacked arms; it has a different conformation from HJ DNA in complex with RuvA. In the full resolvosome a probable DNA-RuvA(4)-RuvB(12)-RuvC(2) complex forms which resolves the HJ.</text>
</comment>
<evidence type="ECO:0000256" key="11">
    <source>
        <dbReference type="ARBA" id="ARBA00023204"/>
    </source>
</evidence>
<dbReference type="Proteomes" id="UP001197378">
    <property type="component" value="Unassembled WGS sequence"/>
</dbReference>